<protein>
    <submittedName>
        <fullName evidence="1">Uncharacterized protein</fullName>
    </submittedName>
</protein>
<dbReference type="RefSeq" id="WP_085304836.1">
    <property type="nucleotide sequence ID" value="NZ_AP022594.1"/>
</dbReference>
<evidence type="ECO:0000313" key="1">
    <source>
        <dbReference type="EMBL" id="OSC32174.1"/>
    </source>
</evidence>
<proteinExistence type="predicted"/>
<comment type="caution">
    <text evidence="1">The sequence shown here is derived from an EMBL/GenBank/DDBJ whole genome shotgun (WGS) entry which is preliminary data.</text>
</comment>
<dbReference type="Proteomes" id="UP000193577">
    <property type="component" value="Unassembled WGS sequence"/>
</dbReference>
<dbReference type="EMBL" id="NCXO01000038">
    <property type="protein sequence ID" value="OSC32174.1"/>
    <property type="molecule type" value="Genomic_DNA"/>
</dbReference>
<keyword evidence="2" id="KW-1185">Reference proteome</keyword>
<gene>
    <name evidence="1" type="ORF">B8W67_15305</name>
</gene>
<reference evidence="1 2" key="1">
    <citation type="submission" date="2017-04" db="EMBL/GenBank/DDBJ databases">
        <title>The new phylogeny of genus Mycobacterium.</title>
        <authorList>
            <person name="Tortoli E."/>
            <person name="Trovato A."/>
            <person name="Cirillo D.M."/>
        </authorList>
    </citation>
    <scope>NUCLEOTIDE SEQUENCE [LARGE SCALE GENOMIC DNA]</scope>
    <source>
        <strain evidence="1 2">KCTC 19819</strain>
    </source>
</reference>
<dbReference type="OrthoDB" id="4751929at2"/>
<name>A0A7I7SD22_9MYCO</name>
<organism evidence="1 2">
    <name type="scientific">Mycolicibacillus koreensis</name>
    <dbReference type="NCBI Taxonomy" id="1069220"/>
    <lineage>
        <taxon>Bacteria</taxon>
        <taxon>Bacillati</taxon>
        <taxon>Actinomycetota</taxon>
        <taxon>Actinomycetes</taxon>
        <taxon>Mycobacteriales</taxon>
        <taxon>Mycobacteriaceae</taxon>
        <taxon>Mycolicibacillus</taxon>
    </lineage>
</organism>
<dbReference type="AlphaFoldDB" id="A0A7I7SD22"/>
<evidence type="ECO:0000313" key="2">
    <source>
        <dbReference type="Proteomes" id="UP000193577"/>
    </source>
</evidence>
<sequence>MTLRILMAPWWVRWVLVTALIAVLVGGFYLVVAPNTAAAVGPLWGPLALGVFSMAFGAALLALREPERRHTLAIMDGLDHDQRRRAVAALRHGSVPEDPVVVTAALRLGVMAEYQRRRLRWPRAGLLALATGCVAIGVAAVSGAVAIDVRTGWADLVLGAGVLAVGLWSRRRWRRLEQHLALLRVAAAPAATSRPENAEAPTRSVRWSLLTLLVGAGVVVAPLIVWPAPAPSAQCRTAHAVVSLIYEQRDLLTAPQHHSVAEFRRWSAQLQQYAAAVDDTEIAPRVRRIAELADHLVGGIEHDGVADAATLTAIVDEDQQLNRACRW</sequence>
<accession>A0A7I7SD22</accession>